<dbReference type="SMART" id="SM00365">
    <property type="entry name" value="LRR_SD22"/>
    <property type="match status" value="5"/>
</dbReference>
<dbReference type="PROSITE" id="PS51450">
    <property type="entry name" value="LRR"/>
    <property type="match status" value="4"/>
</dbReference>
<dbReference type="InterPro" id="IPR025875">
    <property type="entry name" value="Leu-rich_rpt_4"/>
</dbReference>
<gene>
    <name evidence="3" type="ORF">HINF_LOCUS16211</name>
    <name evidence="4" type="ORF">HINF_LOCUS51266</name>
</gene>
<keyword evidence="1" id="KW-0433">Leucine-rich repeat</keyword>
<protein>
    <submittedName>
        <fullName evidence="3">Uncharacterized protein</fullName>
    </submittedName>
</protein>
<dbReference type="InterPro" id="IPR032675">
    <property type="entry name" value="LRR_dom_sf"/>
</dbReference>
<accession>A0AA86P0X9</accession>
<dbReference type="SUPFAM" id="SSF52058">
    <property type="entry name" value="L domain-like"/>
    <property type="match status" value="1"/>
</dbReference>
<dbReference type="Proteomes" id="UP001642409">
    <property type="component" value="Unassembled WGS sequence"/>
</dbReference>
<reference evidence="3" key="1">
    <citation type="submission" date="2023-06" db="EMBL/GenBank/DDBJ databases">
        <authorList>
            <person name="Kurt Z."/>
        </authorList>
    </citation>
    <scope>NUCLEOTIDE SEQUENCE</scope>
</reference>
<evidence type="ECO:0000313" key="3">
    <source>
        <dbReference type="EMBL" id="CAI9928566.1"/>
    </source>
</evidence>
<reference evidence="4 5" key="2">
    <citation type="submission" date="2024-07" db="EMBL/GenBank/DDBJ databases">
        <authorList>
            <person name="Akdeniz Z."/>
        </authorList>
    </citation>
    <scope>NUCLEOTIDE SEQUENCE [LARGE SCALE GENOMIC DNA]</scope>
</reference>
<evidence type="ECO:0000313" key="4">
    <source>
        <dbReference type="EMBL" id="CAL6064260.1"/>
    </source>
</evidence>
<proteinExistence type="predicted"/>
<keyword evidence="5" id="KW-1185">Reference proteome</keyword>
<dbReference type="InterPro" id="IPR050836">
    <property type="entry name" value="SDS22/Internalin_LRR"/>
</dbReference>
<dbReference type="InterPro" id="IPR003591">
    <property type="entry name" value="Leu-rich_rpt_typical-subtyp"/>
</dbReference>
<name>A0AA86P0X9_9EUKA</name>
<dbReference type="PANTHER" id="PTHR46652">
    <property type="entry name" value="LEUCINE-RICH REPEAT AND IQ DOMAIN-CONTAINING PROTEIN 1-RELATED"/>
    <property type="match status" value="1"/>
</dbReference>
<dbReference type="AlphaFoldDB" id="A0AA86P0X9"/>
<dbReference type="InterPro" id="IPR001611">
    <property type="entry name" value="Leu-rich_rpt"/>
</dbReference>
<evidence type="ECO:0000256" key="1">
    <source>
        <dbReference type="ARBA" id="ARBA00022614"/>
    </source>
</evidence>
<dbReference type="Pfam" id="PF12799">
    <property type="entry name" value="LRR_4"/>
    <property type="match status" value="1"/>
</dbReference>
<sequence>MQPVNHVIRSEEDLMNHFGSSKQLEILDLQKIEDLLQMNVPPEVWEDVSNRKLLFFSQEFVQKTKEFTLNYGKIEHVYLISFLTNLTELDLSGNKISDISTISKLKNLKTLDLTRNCIEDIPALQSLPDLTHLYLSNNILTSYTLALPNLVELFLCYNKLQDKSGLQHSPKLQKLNLSGTETTDLRTIPPQLFGLKELDLFGNMITQISHLSNFVDLQILCLGNNEQLQNIGPLQFCPQLIDLRIYETNVTDIWPLQFMKNLKRLSIGYAKVIDLHPLQHLYKLESISAHSTCILDVSPLQKLTQLNSLNVSCNKITNTDTLQHHKNFSKYNFQNQEVPKTDELKFYSKILSVHSSHKQIVKLILAENRVSKFRKQLNMWTGFFNVRNKQGGELILKNINIDLQSIINFIFQQFLTLIYITSFVDYFLQFFQNSQFIVNFCLVLQRFQYIYQQLFYFHWQSRIIILYSVLNTCYKLNF</sequence>
<dbReference type="Gene3D" id="3.80.10.10">
    <property type="entry name" value="Ribonuclease Inhibitor"/>
    <property type="match status" value="2"/>
</dbReference>
<comment type="caution">
    <text evidence="3">The sequence shown here is derived from an EMBL/GenBank/DDBJ whole genome shotgun (WGS) entry which is preliminary data.</text>
</comment>
<dbReference type="EMBL" id="CATOUU010000409">
    <property type="protein sequence ID" value="CAI9928566.1"/>
    <property type="molecule type" value="Genomic_DNA"/>
</dbReference>
<evidence type="ECO:0000313" key="5">
    <source>
        <dbReference type="Proteomes" id="UP001642409"/>
    </source>
</evidence>
<dbReference type="PANTHER" id="PTHR46652:SF3">
    <property type="entry name" value="LEUCINE-RICH REPEAT-CONTAINING PROTEIN 9"/>
    <property type="match status" value="1"/>
</dbReference>
<evidence type="ECO:0000256" key="2">
    <source>
        <dbReference type="ARBA" id="ARBA00022737"/>
    </source>
</evidence>
<organism evidence="3">
    <name type="scientific">Hexamita inflata</name>
    <dbReference type="NCBI Taxonomy" id="28002"/>
    <lineage>
        <taxon>Eukaryota</taxon>
        <taxon>Metamonada</taxon>
        <taxon>Diplomonadida</taxon>
        <taxon>Hexamitidae</taxon>
        <taxon>Hexamitinae</taxon>
        <taxon>Hexamita</taxon>
    </lineage>
</organism>
<dbReference type="EMBL" id="CAXDID020000250">
    <property type="protein sequence ID" value="CAL6064260.1"/>
    <property type="molecule type" value="Genomic_DNA"/>
</dbReference>
<dbReference type="SMART" id="SM00369">
    <property type="entry name" value="LRR_TYP"/>
    <property type="match status" value="5"/>
</dbReference>
<keyword evidence="2" id="KW-0677">Repeat</keyword>